<reference evidence="2 3" key="1">
    <citation type="submission" date="2015-01" db="EMBL/GenBank/DDBJ databases">
        <title>Evolution of Trichinella species and genotypes.</title>
        <authorList>
            <person name="Korhonen P.K."/>
            <person name="Edoardo P."/>
            <person name="Giuseppe L.R."/>
            <person name="Gasser R.B."/>
        </authorList>
    </citation>
    <scope>NUCLEOTIDE SEQUENCE [LARGE SCALE GENOMIC DNA]</scope>
    <source>
        <strain evidence="2">ISS417</strain>
    </source>
</reference>
<dbReference type="Proteomes" id="UP000055048">
    <property type="component" value="Unassembled WGS sequence"/>
</dbReference>
<dbReference type="PRINTS" id="PR01217">
    <property type="entry name" value="PRICHEXTENSN"/>
</dbReference>
<keyword evidence="1" id="KW-1133">Transmembrane helix</keyword>
<comment type="caution">
    <text evidence="2">The sequence shown here is derived from an EMBL/GenBank/DDBJ whole genome shotgun (WGS) entry which is preliminary data.</text>
</comment>
<gene>
    <name evidence="2" type="primary">spaP</name>
    <name evidence="2" type="ORF">T05_5597</name>
</gene>
<dbReference type="EMBL" id="JYDJ01000182">
    <property type="protein sequence ID" value="KRX41014.1"/>
    <property type="molecule type" value="Genomic_DNA"/>
</dbReference>
<organism evidence="2 3">
    <name type="scientific">Trichinella murrelli</name>
    <dbReference type="NCBI Taxonomy" id="144512"/>
    <lineage>
        <taxon>Eukaryota</taxon>
        <taxon>Metazoa</taxon>
        <taxon>Ecdysozoa</taxon>
        <taxon>Nematoda</taxon>
        <taxon>Enoplea</taxon>
        <taxon>Dorylaimia</taxon>
        <taxon>Trichinellida</taxon>
        <taxon>Trichinellidae</taxon>
        <taxon>Trichinella</taxon>
    </lineage>
</organism>
<evidence type="ECO:0000256" key="1">
    <source>
        <dbReference type="SAM" id="Phobius"/>
    </source>
</evidence>
<feature type="transmembrane region" description="Helical" evidence="1">
    <location>
        <begin position="98"/>
        <end position="117"/>
    </location>
</feature>
<name>A0A0V0TPS9_9BILA</name>
<dbReference type="AlphaFoldDB" id="A0A0V0TPS9"/>
<evidence type="ECO:0000313" key="3">
    <source>
        <dbReference type="Proteomes" id="UP000055048"/>
    </source>
</evidence>
<keyword evidence="1" id="KW-0472">Membrane</keyword>
<keyword evidence="3" id="KW-1185">Reference proteome</keyword>
<keyword evidence="1" id="KW-0812">Transmembrane</keyword>
<accession>A0A0V0TPS9</accession>
<evidence type="ECO:0000313" key="2">
    <source>
        <dbReference type="EMBL" id="KRX41014.1"/>
    </source>
</evidence>
<sequence length="138" mass="14876">MRLLRETRKGALPYGVPFRYYRALRVRSDCSPPILSTSPTPPILSTSPTPPILSTSPTPPILSTSPTPPILSTSPTPPILSTSPTPPILSTSPTPPKAWPGVAVLLLTFLSFILLPVSDHLQISKSYLSLVVSFFLVF</sequence>
<protein>
    <submittedName>
        <fullName evidence="2">Cell surface antigen I/II</fullName>
    </submittedName>
</protein>
<proteinExistence type="predicted"/>